<dbReference type="GO" id="GO:0008930">
    <property type="term" value="F:methylthioadenosine nucleosidase activity"/>
    <property type="evidence" value="ECO:0007669"/>
    <property type="project" value="TreeGrafter"/>
</dbReference>
<gene>
    <name evidence="2" type="ORF">EC844_1188</name>
</gene>
<dbReference type="EMBL" id="SLVJ01000018">
    <property type="protein sequence ID" value="TCM64332.1"/>
    <property type="molecule type" value="Genomic_DNA"/>
</dbReference>
<dbReference type="PANTHER" id="PTHR46832:SF1">
    <property type="entry name" value="5'-METHYLTHIOADENOSINE_S-ADENOSYLHOMOCYSTEINE NUCLEOSIDASE"/>
    <property type="match status" value="1"/>
</dbReference>
<organism evidence="2 3">
    <name type="scientific">Acinetobacter calcoaceticus</name>
    <dbReference type="NCBI Taxonomy" id="471"/>
    <lineage>
        <taxon>Bacteria</taxon>
        <taxon>Pseudomonadati</taxon>
        <taxon>Pseudomonadota</taxon>
        <taxon>Gammaproteobacteria</taxon>
        <taxon>Moraxellales</taxon>
        <taxon>Moraxellaceae</taxon>
        <taxon>Acinetobacter</taxon>
        <taxon>Acinetobacter calcoaceticus/baumannii complex</taxon>
    </lineage>
</organism>
<keyword evidence="3" id="KW-1185">Reference proteome</keyword>
<dbReference type="Pfam" id="PF01048">
    <property type="entry name" value="PNP_UDP_1"/>
    <property type="match status" value="1"/>
</dbReference>
<dbReference type="SUPFAM" id="SSF53167">
    <property type="entry name" value="Purine and uridine phosphorylases"/>
    <property type="match status" value="1"/>
</dbReference>
<comment type="caution">
    <text evidence="2">The sequence shown here is derived from an EMBL/GenBank/DDBJ whole genome shotgun (WGS) entry which is preliminary data.</text>
</comment>
<dbReference type="AlphaFoldDB" id="A0A4R1XMP3"/>
<name>A0A4R1XMP3_ACICA</name>
<dbReference type="GO" id="GO:0009116">
    <property type="term" value="P:nucleoside metabolic process"/>
    <property type="evidence" value="ECO:0007669"/>
    <property type="project" value="InterPro"/>
</dbReference>
<dbReference type="InterPro" id="IPR035994">
    <property type="entry name" value="Nucleoside_phosphorylase_sf"/>
</dbReference>
<protein>
    <submittedName>
        <fullName evidence="2">Adenosylhomocysteine nucleosidase</fullName>
    </submittedName>
</protein>
<accession>A0A4R1XMP3</accession>
<feature type="domain" description="Nucleoside phosphorylase" evidence="1">
    <location>
        <begin position="37"/>
        <end position="197"/>
    </location>
</feature>
<evidence type="ECO:0000259" key="1">
    <source>
        <dbReference type="Pfam" id="PF01048"/>
    </source>
</evidence>
<dbReference type="Gene3D" id="3.40.50.1580">
    <property type="entry name" value="Nucleoside phosphorylase domain"/>
    <property type="match status" value="1"/>
</dbReference>
<dbReference type="GO" id="GO:0008782">
    <property type="term" value="F:adenosylhomocysteine nucleosidase activity"/>
    <property type="evidence" value="ECO:0007669"/>
    <property type="project" value="TreeGrafter"/>
</dbReference>
<reference evidence="2 3" key="1">
    <citation type="submission" date="2019-03" db="EMBL/GenBank/DDBJ databases">
        <title>Genomic analyses of the natural microbiome of Caenorhabditis elegans.</title>
        <authorList>
            <person name="Samuel B."/>
        </authorList>
    </citation>
    <scope>NUCLEOTIDE SEQUENCE [LARGE SCALE GENOMIC DNA]</scope>
    <source>
        <strain evidence="2 3">JUb89</strain>
    </source>
</reference>
<evidence type="ECO:0000313" key="3">
    <source>
        <dbReference type="Proteomes" id="UP000294963"/>
    </source>
</evidence>
<dbReference type="GO" id="GO:0019284">
    <property type="term" value="P:L-methionine salvage from S-adenosylmethionine"/>
    <property type="evidence" value="ECO:0007669"/>
    <property type="project" value="TreeGrafter"/>
</dbReference>
<dbReference type="InterPro" id="IPR000845">
    <property type="entry name" value="Nucleoside_phosphorylase_d"/>
</dbReference>
<dbReference type="Proteomes" id="UP000294963">
    <property type="component" value="Unassembled WGS sequence"/>
</dbReference>
<evidence type="ECO:0000313" key="2">
    <source>
        <dbReference type="EMBL" id="TCM64332.1"/>
    </source>
</evidence>
<proteinExistence type="predicted"/>
<dbReference type="PANTHER" id="PTHR46832">
    <property type="entry name" value="5'-METHYLTHIOADENOSINE/S-ADENOSYLHOMOCYSTEINE NUCLEOSIDASE"/>
    <property type="match status" value="1"/>
</dbReference>
<sequence length="198" mass="21509">MQHELELGGKMKPHIELIMALPDESQGLFEQAGIQVHYSGIGKVNAAFKAFEVIQKTGCNAILNLGSAGSSVFATHDLIEVSSFVQRDMDVSPLGFAVGTTPMDDEYAAAIDLERYFQSLAQGICGTGDSFETGPARVACDLVDMEGYALAKVCKKLDVAFWSVKYISDGANQTAHLDWHENLAIGAKKLLALYQRYL</sequence>
<dbReference type="GO" id="GO:0005829">
    <property type="term" value="C:cytosol"/>
    <property type="evidence" value="ECO:0007669"/>
    <property type="project" value="TreeGrafter"/>
</dbReference>